<organism evidence="5 6">
    <name type="scientific">Momordica charantia</name>
    <name type="common">Bitter gourd</name>
    <name type="synonym">Balsam pear</name>
    <dbReference type="NCBI Taxonomy" id="3673"/>
    <lineage>
        <taxon>Eukaryota</taxon>
        <taxon>Viridiplantae</taxon>
        <taxon>Streptophyta</taxon>
        <taxon>Embryophyta</taxon>
        <taxon>Tracheophyta</taxon>
        <taxon>Spermatophyta</taxon>
        <taxon>Magnoliopsida</taxon>
        <taxon>eudicotyledons</taxon>
        <taxon>Gunneridae</taxon>
        <taxon>Pentapetalae</taxon>
        <taxon>rosids</taxon>
        <taxon>fabids</taxon>
        <taxon>Cucurbitales</taxon>
        <taxon>Cucurbitaceae</taxon>
        <taxon>Momordiceae</taxon>
        <taxon>Momordica</taxon>
    </lineage>
</organism>
<dbReference type="FunFam" id="3.90.550.50:FF:000006">
    <property type="entry name" value="Fringe-related protein-like"/>
    <property type="match status" value="1"/>
</dbReference>
<dbReference type="PANTHER" id="PTHR10811">
    <property type="entry name" value="FRINGE-RELATED"/>
    <property type="match status" value="1"/>
</dbReference>
<dbReference type="InterPro" id="IPR036354">
    <property type="entry name" value="Prot_inh_pot1_sf"/>
</dbReference>
<dbReference type="RefSeq" id="XP_022147245.1">
    <property type="nucleotide sequence ID" value="XM_022291553.1"/>
</dbReference>
<reference evidence="6" key="1">
    <citation type="submission" date="2025-08" db="UniProtKB">
        <authorList>
            <consortium name="RefSeq"/>
        </authorList>
    </citation>
    <scope>IDENTIFICATION</scope>
    <source>
        <strain evidence="6">OHB3-1</strain>
    </source>
</reference>
<comment type="similarity">
    <text evidence="1">Belongs to the protease inhibitor I13 (potato type I serine protease inhibitor) family.</text>
</comment>
<proteinExistence type="inferred from homology"/>
<accession>A0A6J1CZL8</accession>
<dbReference type="SUPFAM" id="SSF54654">
    <property type="entry name" value="CI-2 family of serine protease inhibitors"/>
    <property type="match status" value="1"/>
</dbReference>
<gene>
    <name evidence="6" type="primary">LOC111016241</name>
</gene>
<evidence type="ECO:0000313" key="6">
    <source>
        <dbReference type="RefSeq" id="XP_022147245.1"/>
    </source>
</evidence>
<dbReference type="Proteomes" id="UP000504603">
    <property type="component" value="Unplaced"/>
</dbReference>
<sequence>MKISEKTAEDRPQQKNPLAASIKSLPILMFYLLLLISSIVCLFYSAKFVYSSSSCNSRISFSKEIGDSVLDPEPETPSPKPNQETNLSHVVFGIAASAKLWNHRKNYIMLWWRSSEMRGIIWLDEPIESADDDHLLPSTRISADTSKFAYRNPEGHRSAIRTSRIVSESLRLGIFGRAEVRWLVMGDDDTFFAVDNLVQVLRKYDHNQFYYIGGSSESHLQNMHFSYDMAYGGGGFAISYPLAKELEKMQDSCLQRYPNLYGSDDRIQACMAELGVPLTREPGFHQCDVYGDLFGLLTAHPLAPLVSLHHLDIVDPIFPEMGRVQALKRLGSPMKLDPAGLMQQSICYDKSGAWTVSISWGYAVQIFRGILFPRNVQLPATTFLNWYRSAGSSAHAFNTRPVTADVCQKPFVYYLRHVAFGASTNMTISDYSWYRVHEPECKWKLLDRTVEKVVVWKRPDSSLWDKAPRRQCCRILAMEKQGRKFRWPEVIGMKGGVARVIIKREAPYAIVVYLVPGMVRLSDFCCNRVYVVLDERGVVIDVAVIG</sequence>
<protein>
    <submittedName>
        <fullName evidence="6">Uncharacterized protein LOC111016241</fullName>
    </submittedName>
</protein>
<dbReference type="Gene3D" id="3.30.10.10">
    <property type="entry name" value="Trypsin Inhibitor V, subunit A"/>
    <property type="match status" value="1"/>
</dbReference>
<keyword evidence="5" id="KW-1185">Reference proteome</keyword>
<keyword evidence="4" id="KW-1133">Transmembrane helix</keyword>
<dbReference type="OrthoDB" id="421979at2759"/>
<evidence type="ECO:0000313" key="5">
    <source>
        <dbReference type="Proteomes" id="UP000504603"/>
    </source>
</evidence>
<keyword evidence="3" id="KW-0722">Serine protease inhibitor</keyword>
<feature type="transmembrane region" description="Helical" evidence="4">
    <location>
        <begin position="25"/>
        <end position="46"/>
    </location>
</feature>
<name>A0A6J1CZL8_MOMCH</name>
<evidence type="ECO:0000256" key="2">
    <source>
        <dbReference type="ARBA" id="ARBA00022690"/>
    </source>
</evidence>
<evidence type="ECO:0000256" key="3">
    <source>
        <dbReference type="ARBA" id="ARBA00022900"/>
    </source>
</evidence>
<dbReference type="Gene3D" id="3.90.550.50">
    <property type="match status" value="1"/>
</dbReference>
<dbReference type="Pfam" id="PF00280">
    <property type="entry name" value="potato_inhibit"/>
    <property type="match status" value="1"/>
</dbReference>
<dbReference type="InterPro" id="IPR000864">
    <property type="entry name" value="Prot_inh_pot1"/>
</dbReference>
<keyword evidence="4" id="KW-0472">Membrane</keyword>
<dbReference type="GO" id="GO:0004867">
    <property type="term" value="F:serine-type endopeptidase inhibitor activity"/>
    <property type="evidence" value="ECO:0007669"/>
    <property type="project" value="UniProtKB-KW"/>
</dbReference>
<dbReference type="KEGG" id="mcha:111016241"/>
<dbReference type="GO" id="GO:0009611">
    <property type="term" value="P:response to wounding"/>
    <property type="evidence" value="ECO:0007669"/>
    <property type="project" value="InterPro"/>
</dbReference>
<dbReference type="PROSITE" id="PS00285">
    <property type="entry name" value="POTATO_INHIBITOR"/>
    <property type="match status" value="1"/>
</dbReference>
<dbReference type="GeneID" id="111016241"/>
<keyword evidence="2" id="KW-0646">Protease inhibitor</keyword>
<keyword evidence="4" id="KW-0812">Transmembrane</keyword>
<evidence type="ECO:0000256" key="4">
    <source>
        <dbReference type="SAM" id="Phobius"/>
    </source>
</evidence>
<dbReference type="Pfam" id="PF04646">
    <property type="entry name" value="DUF604"/>
    <property type="match status" value="1"/>
</dbReference>
<dbReference type="AlphaFoldDB" id="A0A6J1CZL8"/>
<dbReference type="InterPro" id="IPR006740">
    <property type="entry name" value="DUF604"/>
</dbReference>
<evidence type="ECO:0000256" key="1">
    <source>
        <dbReference type="ARBA" id="ARBA00008210"/>
    </source>
</evidence>